<dbReference type="KEGG" id="iho:Igni_0220"/>
<dbReference type="PROSITE" id="PS50903">
    <property type="entry name" value="RUBREDOXIN_LIKE"/>
    <property type="match status" value="1"/>
</dbReference>
<comment type="catalytic activity">
    <reaction evidence="10">
        <text>tRNA(Val) + L-valine + ATP = L-valyl-tRNA(Val) + AMP + diphosphate</text>
        <dbReference type="Rhea" id="RHEA:10704"/>
        <dbReference type="Rhea" id="RHEA-COMP:9672"/>
        <dbReference type="Rhea" id="RHEA-COMP:9708"/>
        <dbReference type="ChEBI" id="CHEBI:30616"/>
        <dbReference type="ChEBI" id="CHEBI:33019"/>
        <dbReference type="ChEBI" id="CHEBI:57762"/>
        <dbReference type="ChEBI" id="CHEBI:78442"/>
        <dbReference type="ChEBI" id="CHEBI:78537"/>
        <dbReference type="ChEBI" id="CHEBI:456215"/>
        <dbReference type="EC" id="6.1.1.9"/>
    </reaction>
</comment>
<dbReference type="InterPro" id="IPR009008">
    <property type="entry name" value="Val/Leu/Ile-tRNA-synth_edit"/>
</dbReference>
<evidence type="ECO:0000256" key="11">
    <source>
        <dbReference type="ARBA" id="ARBA00055630"/>
    </source>
</evidence>
<dbReference type="Gene3D" id="1.10.730.10">
    <property type="entry name" value="Isoleucyl-tRNA Synthetase, Domain 1"/>
    <property type="match status" value="1"/>
</dbReference>
<dbReference type="InterPro" id="IPR014729">
    <property type="entry name" value="Rossmann-like_a/b/a_fold"/>
</dbReference>
<evidence type="ECO:0000256" key="3">
    <source>
        <dbReference type="ARBA" id="ARBA00022490"/>
    </source>
</evidence>
<proteinExistence type="inferred from homology"/>
<evidence type="ECO:0000313" key="16">
    <source>
        <dbReference type="Proteomes" id="UP000000262"/>
    </source>
</evidence>
<dbReference type="HOGENOM" id="CLU_001493_0_2_2"/>
<dbReference type="InterPro" id="IPR002303">
    <property type="entry name" value="Valyl-tRNA_ligase"/>
</dbReference>
<dbReference type="Gene3D" id="3.40.50.620">
    <property type="entry name" value="HUPs"/>
    <property type="match status" value="2"/>
</dbReference>
<dbReference type="PANTHER" id="PTHR11946:SF93">
    <property type="entry name" value="VALINE--TRNA LIGASE, CHLOROPLASTIC_MITOCHONDRIAL 2"/>
    <property type="match status" value="1"/>
</dbReference>
<evidence type="ECO:0000256" key="5">
    <source>
        <dbReference type="ARBA" id="ARBA00022741"/>
    </source>
</evidence>
<comment type="similarity">
    <text evidence="12">Belongs to the class-I aminoacyl-tRNA synthetase family. ValS type 2 subfamily.</text>
</comment>
<dbReference type="FunFam" id="3.40.50.620:FF:000192">
    <property type="entry name" value="Valine--tRNA ligase"/>
    <property type="match status" value="1"/>
</dbReference>
<dbReference type="InterPro" id="IPR002300">
    <property type="entry name" value="aa-tRNA-synth_Ia"/>
</dbReference>
<evidence type="ECO:0000256" key="1">
    <source>
        <dbReference type="ARBA" id="ARBA00004496"/>
    </source>
</evidence>
<dbReference type="SUPFAM" id="SSF50677">
    <property type="entry name" value="ValRS/IleRS/LeuRS editing domain"/>
    <property type="match status" value="1"/>
</dbReference>
<dbReference type="GO" id="GO:0005829">
    <property type="term" value="C:cytosol"/>
    <property type="evidence" value="ECO:0007669"/>
    <property type="project" value="TreeGrafter"/>
</dbReference>
<dbReference type="EMBL" id="CP000816">
    <property type="protein sequence ID" value="ABU81404.1"/>
    <property type="molecule type" value="Genomic_DNA"/>
</dbReference>
<dbReference type="PRINTS" id="PR00986">
    <property type="entry name" value="TRNASYNTHVAL"/>
</dbReference>
<dbReference type="GO" id="GO:0002161">
    <property type="term" value="F:aminoacyl-tRNA deacylase activity"/>
    <property type="evidence" value="ECO:0007669"/>
    <property type="project" value="InterPro"/>
</dbReference>
<keyword evidence="3" id="KW-0963">Cytoplasm</keyword>
<evidence type="ECO:0000256" key="6">
    <source>
        <dbReference type="ARBA" id="ARBA00022840"/>
    </source>
</evidence>
<dbReference type="OrthoDB" id="23906at2157"/>
<evidence type="ECO:0000256" key="9">
    <source>
        <dbReference type="ARBA" id="ARBA00024407"/>
    </source>
</evidence>
<dbReference type="NCBIfam" id="TIGR00422">
    <property type="entry name" value="valS"/>
    <property type="match status" value="1"/>
</dbReference>
<dbReference type="CDD" id="cd07962">
    <property type="entry name" value="Anticodon_Ia_Val"/>
    <property type="match status" value="1"/>
</dbReference>
<dbReference type="PhylomeDB" id="A8A902"/>
<dbReference type="PANTHER" id="PTHR11946">
    <property type="entry name" value="VALYL-TRNA SYNTHETASES"/>
    <property type="match status" value="1"/>
</dbReference>
<keyword evidence="16" id="KW-1185">Reference proteome</keyword>
<dbReference type="GO" id="GO:0005524">
    <property type="term" value="F:ATP binding"/>
    <property type="evidence" value="ECO:0007669"/>
    <property type="project" value="UniProtKB-KW"/>
</dbReference>
<dbReference type="eggNOG" id="arCOG00808">
    <property type="taxonomic scope" value="Archaea"/>
</dbReference>
<dbReference type="EC" id="6.1.1.9" evidence="2 13"/>
<accession>A8A902</accession>
<evidence type="ECO:0000256" key="12">
    <source>
        <dbReference type="ARBA" id="ARBA00061452"/>
    </source>
</evidence>
<dbReference type="SUPFAM" id="SSF52374">
    <property type="entry name" value="Nucleotidylyl transferase"/>
    <property type="match status" value="1"/>
</dbReference>
<evidence type="ECO:0000256" key="2">
    <source>
        <dbReference type="ARBA" id="ARBA00013169"/>
    </source>
</evidence>
<dbReference type="NCBIfam" id="NF009687">
    <property type="entry name" value="PRK13208.1"/>
    <property type="match status" value="1"/>
</dbReference>
<dbReference type="InterPro" id="IPR013155">
    <property type="entry name" value="M/V/L/I-tRNA-synth_anticd-bd"/>
</dbReference>
<dbReference type="InterPro" id="IPR009080">
    <property type="entry name" value="tRNAsynth_Ia_anticodon-bd"/>
</dbReference>
<dbReference type="Pfam" id="PF00133">
    <property type="entry name" value="tRNA-synt_1"/>
    <property type="match status" value="1"/>
</dbReference>
<dbReference type="GeneID" id="5562088"/>
<keyword evidence="7" id="KW-0648">Protein biosynthesis</keyword>
<evidence type="ECO:0000256" key="10">
    <source>
        <dbReference type="ARBA" id="ARBA00047552"/>
    </source>
</evidence>
<dbReference type="Proteomes" id="UP000000262">
    <property type="component" value="Chromosome"/>
</dbReference>
<evidence type="ECO:0000256" key="4">
    <source>
        <dbReference type="ARBA" id="ARBA00022598"/>
    </source>
</evidence>
<reference evidence="15 16" key="1">
    <citation type="journal article" date="2008" name="Genome Biol.">
        <title>A genomic analysis of the archaeal system Ignicoccus hospitalis-Nanoarchaeum equitans.</title>
        <authorList>
            <person name="Podar M."/>
            <person name="Anderson I."/>
            <person name="Makarova K.S."/>
            <person name="Elkins J.G."/>
            <person name="Ivanova N."/>
            <person name="Wall M.A."/>
            <person name="Lykidis A."/>
            <person name="Mavromatis K."/>
            <person name="Sun H."/>
            <person name="Hudson M.E."/>
            <person name="Chen W."/>
            <person name="Deciu C."/>
            <person name="Hutchison D."/>
            <person name="Eads J.R."/>
            <person name="Anderson A."/>
            <person name="Fernandes F."/>
            <person name="Szeto E."/>
            <person name="Lapidus A."/>
            <person name="Kyrpides N.C."/>
            <person name="Saier M.H.Jr."/>
            <person name="Richardson P.M."/>
            <person name="Rachel R."/>
            <person name="Huber H."/>
            <person name="Eisen J.A."/>
            <person name="Koonin E.V."/>
            <person name="Keller M."/>
            <person name="Stetter K.O."/>
        </authorList>
    </citation>
    <scope>NUCLEOTIDE SEQUENCE [LARGE SCALE GENOMIC DNA]</scope>
    <source>
        <strain evidence="16">KIN4/I / DSM 18386 / JCM 14125</strain>
    </source>
</reference>
<keyword evidence="4" id="KW-0436">Ligase</keyword>
<feature type="domain" description="Rubredoxin-like" evidence="14">
    <location>
        <begin position="412"/>
        <end position="462"/>
    </location>
</feature>
<dbReference type="Pfam" id="PF08264">
    <property type="entry name" value="Anticodon_1"/>
    <property type="match status" value="1"/>
</dbReference>
<dbReference type="AlphaFoldDB" id="A8A902"/>
<keyword evidence="8 15" id="KW-0030">Aminoacyl-tRNA synthetase</keyword>
<keyword evidence="6" id="KW-0067">ATP-binding</keyword>
<sequence length="792" mass="93193">MEFKPKLELKRWDFKIEDQVRSWWEKEDWWKFDPNSPKPKFVIDTPPPYPAPLWHIGAAVSYAMHDMIARAMRMMGYEVLYPIGFDRNGLPIELYVEKYLGLTPWKTDREKFLETCRQVLDSWVEKMKETLKRLLIAADIDNPYQTDSPDYRAFTQATFIEAWKKGLVYEAERPNNWCPKCRTTIADAEVEYKEMKGIMAYIKFKVKDSDEELVIATTRPELLCACRAVVVHPDDERYKKYHGKKVIVPIYGHEIPVLPHKMADPNFGTGAMMVCSFGDWRDVQIFRELGLTPVKAIDEEGKMTECAGPIAGLKVKEAKMKIVELLKEQGYLVKVEDIVHKVPVHERCETPIEIIPMKEYYLKQLEFKDVLKKYAEEMKWQPERYKKNLLQWIDSVSTDWPISRRRFYATEIPVWTCKRCGYKYVPPPGRYYRPWKEDPPIDKCPKCGAREWEGEKRVFDTWMDSSVTVLYITKYMRDEEFWKKTFLEGVKLRPQGYDIIRTWLYYSLLRVHQLTGKRAFDLVFINGMGLDPKGKKMSKRYGNVIMPEEILNKYGADATRFWIALEVKPGENYRVIENKIQGAQKFLTKFLNVARYVSSFPYPEGRVELREADKWILAELAELIEKVRKAYAEMDFHTVAEEFYHFVWDKFSSHYIELSKKRARMMDERFDEEDAKAAWWTLHTVLKNLLLILAPISPAISDYLWRRLYSSESVHAQRLPEAPEEWRDEATLEKGRAIMELNSKVWKAKKEVLGKKLSDPVTVEELKSAGVELPELGGFEEDFMALHNVVRG</sequence>
<dbReference type="InterPro" id="IPR033705">
    <property type="entry name" value="Anticodon_Ia_Val"/>
</dbReference>
<comment type="subcellular location">
    <subcellularLocation>
        <location evidence="1">Cytoplasm</location>
    </subcellularLocation>
</comment>
<evidence type="ECO:0000256" key="7">
    <source>
        <dbReference type="ARBA" id="ARBA00022917"/>
    </source>
</evidence>
<name>A8A902_IGNH4</name>
<protein>
    <recommendedName>
        <fullName evidence="9 13">Valine--tRNA ligase</fullName>
        <ecNumber evidence="2 13">6.1.1.9</ecNumber>
    </recommendedName>
</protein>
<comment type="function">
    <text evidence="11">Catalyzes the attachment of valine to tRNA(Val). As ValRS can inadvertently accommodate and process structurally similar amino acids such as threonine, to avoid such errors, it has a 'posttransfer' editing activity that hydrolyzes mischarged Thr-tRNA(Val) in a tRNA-dependent manner.</text>
</comment>
<dbReference type="STRING" id="453591.Igni_0220"/>
<dbReference type="InterPro" id="IPR024934">
    <property type="entry name" value="Rubredoxin-like_dom"/>
</dbReference>
<keyword evidence="5" id="KW-0547">Nucleotide-binding</keyword>
<evidence type="ECO:0000259" key="14">
    <source>
        <dbReference type="PROSITE" id="PS50903"/>
    </source>
</evidence>
<dbReference type="GO" id="GO:0004832">
    <property type="term" value="F:valine-tRNA ligase activity"/>
    <property type="evidence" value="ECO:0007669"/>
    <property type="project" value="UniProtKB-UniRule"/>
</dbReference>
<gene>
    <name evidence="15" type="ordered locus">Igni_0220</name>
</gene>
<dbReference type="RefSeq" id="WP_011998256.1">
    <property type="nucleotide sequence ID" value="NC_009776.1"/>
</dbReference>
<dbReference type="GO" id="GO:0006438">
    <property type="term" value="P:valyl-tRNA aminoacylation"/>
    <property type="evidence" value="ECO:0007669"/>
    <property type="project" value="UniProtKB-UniRule"/>
</dbReference>
<organism evidence="15 16">
    <name type="scientific">Ignicoccus hospitalis (strain KIN4/I / DSM 18386 / JCM 14125)</name>
    <dbReference type="NCBI Taxonomy" id="453591"/>
    <lineage>
        <taxon>Archaea</taxon>
        <taxon>Thermoproteota</taxon>
        <taxon>Thermoprotei</taxon>
        <taxon>Desulfurococcales</taxon>
        <taxon>Desulfurococcaceae</taxon>
        <taxon>Ignicoccus</taxon>
    </lineage>
</organism>
<evidence type="ECO:0000313" key="15">
    <source>
        <dbReference type="EMBL" id="ABU81404.1"/>
    </source>
</evidence>
<evidence type="ECO:0000256" key="8">
    <source>
        <dbReference type="ARBA" id="ARBA00023146"/>
    </source>
</evidence>
<dbReference type="SUPFAM" id="SSF47323">
    <property type="entry name" value="Anticodon-binding domain of a subclass of class I aminoacyl-tRNA synthetases"/>
    <property type="match status" value="1"/>
</dbReference>
<dbReference type="GO" id="GO:0005506">
    <property type="term" value="F:iron ion binding"/>
    <property type="evidence" value="ECO:0007669"/>
    <property type="project" value="InterPro"/>
</dbReference>
<evidence type="ECO:0000256" key="13">
    <source>
        <dbReference type="NCBIfam" id="TIGR00422"/>
    </source>
</evidence>